<comment type="caution">
    <text evidence="2">The sequence shown here is derived from an EMBL/GenBank/DDBJ whole genome shotgun (WGS) entry which is preliminary data.</text>
</comment>
<keyword evidence="1" id="KW-1133">Transmembrane helix</keyword>
<dbReference type="AlphaFoldDB" id="M7NBY2"/>
<gene>
    <name evidence="2" type="ORF">ADIAG_01292</name>
</gene>
<dbReference type="Proteomes" id="UP000012015">
    <property type="component" value="Unassembled WGS sequence"/>
</dbReference>
<protein>
    <submittedName>
        <fullName evidence="2">Uncharacterized protein</fullName>
    </submittedName>
</protein>
<keyword evidence="1" id="KW-0812">Transmembrane</keyword>
<keyword evidence="3" id="KW-1185">Reference proteome</keyword>
<feature type="transmembrane region" description="Helical" evidence="1">
    <location>
        <begin position="6"/>
        <end position="29"/>
    </location>
</feature>
<dbReference type="EMBL" id="AOCK01000003">
    <property type="protein sequence ID" value="EMQ99299.1"/>
    <property type="molecule type" value="Genomic_DNA"/>
</dbReference>
<feature type="transmembrane region" description="Helical" evidence="1">
    <location>
        <begin position="84"/>
        <end position="107"/>
    </location>
</feature>
<keyword evidence="1" id="KW-0472">Membrane</keyword>
<accession>M7NBY2</accession>
<organism evidence="2 3">
    <name type="scientific">Paeniglutamicibacter gangotriensis Lz1y</name>
    <dbReference type="NCBI Taxonomy" id="1276920"/>
    <lineage>
        <taxon>Bacteria</taxon>
        <taxon>Bacillati</taxon>
        <taxon>Actinomycetota</taxon>
        <taxon>Actinomycetes</taxon>
        <taxon>Micrococcales</taxon>
        <taxon>Micrococcaceae</taxon>
        <taxon>Paeniglutamicibacter</taxon>
    </lineage>
</organism>
<evidence type="ECO:0000313" key="2">
    <source>
        <dbReference type="EMBL" id="EMQ99299.1"/>
    </source>
</evidence>
<sequence length="127" mass="13757">MDYNDFEIAAFWVLSFAAAVPMVILGVLVHLRCGAKARGRYLFLGCLASIIYGLFAGVLVNAMFPPPYVQGLSEGRGLDLRGTALILGSWVGGILGFIAVVTTSLVSSWMRRRTARRTSVPQQLPNP</sequence>
<reference evidence="2 3" key="1">
    <citation type="journal article" date="2013" name="Genome Announc.">
        <title>Draft Genome Sequence of Arthrobacter gangotriensis Strain Lz1yT, Isolated from a Penguin Rookery Soil Sample Collected in Antarctica, near the Indian Station Dakshin Gangotri.</title>
        <authorList>
            <person name="Shivaji S."/>
            <person name="Ara S."/>
            <person name="Bandi S."/>
            <person name="Singh A."/>
            <person name="Kumar Pinnaka A."/>
        </authorList>
    </citation>
    <scope>NUCLEOTIDE SEQUENCE [LARGE SCALE GENOMIC DNA]</scope>
    <source>
        <strain evidence="2 3">Lz1y</strain>
    </source>
</reference>
<name>M7NBY2_9MICC</name>
<evidence type="ECO:0000313" key="3">
    <source>
        <dbReference type="Proteomes" id="UP000012015"/>
    </source>
</evidence>
<dbReference type="PATRIC" id="fig|1276920.7.peg.1282"/>
<evidence type="ECO:0000256" key="1">
    <source>
        <dbReference type="SAM" id="Phobius"/>
    </source>
</evidence>
<feature type="transmembrane region" description="Helical" evidence="1">
    <location>
        <begin position="41"/>
        <end position="64"/>
    </location>
</feature>
<proteinExistence type="predicted"/>
<dbReference type="RefSeq" id="WP_007270487.1">
    <property type="nucleotide sequence ID" value="NZ_AOCK01000003.1"/>
</dbReference>